<proteinExistence type="predicted"/>
<dbReference type="InterPro" id="IPR001584">
    <property type="entry name" value="Integrase_cat-core"/>
</dbReference>
<dbReference type="PANTHER" id="PTHR35004">
    <property type="entry name" value="TRANSPOSASE RV3428C-RELATED"/>
    <property type="match status" value="1"/>
</dbReference>
<accession>X1ULH0</accession>
<dbReference type="InterPro" id="IPR012337">
    <property type="entry name" value="RNaseH-like_sf"/>
</dbReference>
<comment type="caution">
    <text evidence="2">The sequence shown here is derived from an EMBL/GenBank/DDBJ whole genome shotgun (WGS) entry which is preliminary data.</text>
</comment>
<feature type="non-terminal residue" evidence="2">
    <location>
        <position position="1"/>
    </location>
</feature>
<dbReference type="GO" id="GO:0015074">
    <property type="term" value="P:DNA integration"/>
    <property type="evidence" value="ECO:0007669"/>
    <property type="project" value="InterPro"/>
</dbReference>
<sequence>SVPAERRMPDMEYLYRELKRKSVTMQLLWYEYKQANPDGYQYSQLCNLYRQWVKKLDLTLRQEHRAGEKLFIDYAGQTVSIVDPKTGEITEAQIFLAALGASNYTFVEASLSQDLPSWIKSHVHAFEFFGGVAEILVPDNLKTGVTNPCRYEPDINPTYQDLAEHYGTTVIPARSRKPKDKAKVESAVFVAERWILAALRNHTFFSLTELNQAIAEKLHDLNNRKFQKLNTTRRQLFETIDRPALKSLPSRPYEYAEWKKARV</sequence>
<reference evidence="2" key="1">
    <citation type="journal article" date="2014" name="Front. Microbiol.">
        <title>High frequency of phylogenetically diverse reductive dehalogenase-homologous genes in deep subseafloor sedimentary metagenomes.</title>
        <authorList>
            <person name="Kawai M."/>
            <person name="Futagami T."/>
            <person name="Toyoda A."/>
            <person name="Takaki Y."/>
            <person name="Nishi S."/>
            <person name="Hori S."/>
            <person name="Arai W."/>
            <person name="Tsubouchi T."/>
            <person name="Morono Y."/>
            <person name="Uchiyama I."/>
            <person name="Ito T."/>
            <person name="Fujiyama A."/>
            <person name="Inagaki F."/>
            <person name="Takami H."/>
        </authorList>
    </citation>
    <scope>NUCLEOTIDE SEQUENCE</scope>
    <source>
        <strain evidence="2">Expedition CK06-06</strain>
    </source>
</reference>
<dbReference type="EMBL" id="BARW01024548">
    <property type="protein sequence ID" value="GAI93189.1"/>
    <property type="molecule type" value="Genomic_DNA"/>
</dbReference>
<organism evidence="2">
    <name type="scientific">marine sediment metagenome</name>
    <dbReference type="NCBI Taxonomy" id="412755"/>
    <lineage>
        <taxon>unclassified sequences</taxon>
        <taxon>metagenomes</taxon>
        <taxon>ecological metagenomes</taxon>
    </lineage>
</organism>
<dbReference type="NCBIfam" id="NF033546">
    <property type="entry name" value="transpos_IS21"/>
    <property type="match status" value="1"/>
</dbReference>
<feature type="domain" description="Integrase catalytic" evidence="1">
    <location>
        <begin position="62"/>
        <end position="244"/>
    </location>
</feature>
<dbReference type="Gene3D" id="3.30.420.10">
    <property type="entry name" value="Ribonuclease H-like superfamily/Ribonuclease H"/>
    <property type="match status" value="1"/>
</dbReference>
<name>X1ULH0_9ZZZZ</name>
<dbReference type="AlphaFoldDB" id="X1ULH0"/>
<dbReference type="GO" id="GO:0003676">
    <property type="term" value="F:nucleic acid binding"/>
    <property type="evidence" value="ECO:0007669"/>
    <property type="project" value="InterPro"/>
</dbReference>
<dbReference type="PROSITE" id="PS50994">
    <property type="entry name" value="INTEGRASE"/>
    <property type="match status" value="1"/>
</dbReference>
<feature type="non-terminal residue" evidence="2">
    <location>
        <position position="263"/>
    </location>
</feature>
<dbReference type="InterPro" id="IPR036397">
    <property type="entry name" value="RNaseH_sf"/>
</dbReference>
<gene>
    <name evidence="2" type="ORF">S12H4_40454</name>
</gene>
<dbReference type="PANTHER" id="PTHR35004:SF8">
    <property type="entry name" value="TRANSPOSASE RV3428C-RELATED"/>
    <property type="match status" value="1"/>
</dbReference>
<evidence type="ECO:0000313" key="2">
    <source>
        <dbReference type="EMBL" id="GAI93189.1"/>
    </source>
</evidence>
<dbReference type="SUPFAM" id="SSF53098">
    <property type="entry name" value="Ribonuclease H-like"/>
    <property type="match status" value="1"/>
</dbReference>
<evidence type="ECO:0000259" key="1">
    <source>
        <dbReference type="PROSITE" id="PS50994"/>
    </source>
</evidence>
<protein>
    <recommendedName>
        <fullName evidence="1">Integrase catalytic domain-containing protein</fullName>
    </recommendedName>
</protein>